<dbReference type="GO" id="GO:0006355">
    <property type="term" value="P:regulation of DNA-templated transcription"/>
    <property type="evidence" value="ECO:0007669"/>
    <property type="project" value="InterPro"/>
</dbReference>
<keyword evidence="2" id="KW-0238">DNA-binding</keyword>
<dbReference type="PRINTS" id="PR00038">
    <property type="entry name" value="HTHLUXR"/>
</dbReference>
<dbReference type="PANTHER" id="PTHR44688">
    <property type="entry name" value="DNA-BINDING TRANSCRIPTIONAL ACTIVATOR DEVR_DOSR"/>
    <property type="match status" value="1"/>
</dbReference>
<evidence type="ECO:0000256" key="2">
    <source>
        <dbReference type="ARBA" id="ARBA00023125"/>
    </source>
</evidence>
<dbReference type="SMART" id="SM00421">
    <property type="entry name" value="HTH_LUXR"/>
    <property type="match status" value="1"/>
</dbReference>
<dbReference type="PROSITE" id="PS50043">
    <property type="entry name" value="HTH_LUXR_2"/>
    <property type="match status" value="1"/>
</dbReference>
<evidence type="ECO:0000313" key="4">
    <source>
        <dbReference type="EMBL" id="QPM90538.1"/>
    </source>
</evidence>
<dbReference type="KEGG" id="palw:PSAL_017770"/>
<dbReference type="InterPro" id="IPR016032">
    <property type="entry name" value="Sig_transdc_resp-reg_C-effctor"/>
</dbReference>
<keyword evidence="1" id="KW-0805">Transcription regulation</keyword>
<dbReference type="AlphaFoldDB" id="A0A418SHK7"/>
<keyword evidence="3" id="KW-0804">Transcription</keyword>
<dbReference type="PANTHER" id="PTHR44688:SF16">
    <property type="entry name" value="DNA-BINDING TRANSCRIPTIONAL ACTIVATOR DEVR_DOSR"/>
    <property type="match status" value="1"/>
</dbReference>
<dbReference type="InterPro" id="IPR000792">
    <property type="entry name" value="Tscrpt_reg_LuxR_C"/>
</dbReference>
<evidence type="ECO:0000313" key="5">
    <source>
        <dbReference type="Proteomes" id="UP000283786"/>
    </source>
</evidence>
<dbReference type="PROSITE" id="PS00622">
    <property type="entry name" value="HTH_LUXR_1"/>
    <property type="match status" value="1"/>
</dbReference>
<proteinExistence type="predicted"/>
<dbReference type="GO" id="GO:0003677">
    <property type="term" value="F:DNA binding"/>
    <property type="evidence" value="ECO:0007669"/>
    <property type="project" value="UniProtKB-KW"/>
</dbReference>
<dbReference type="OrthoDB" id="8337506at2"/>
<evidence type="ECO:0000256" key="1">
    <source>
        <dbReference type="ARBA" id="ARBA00023015"/>
    </source>
</evidence>
<dbReference type="Proteomes" id="UP000283786">
    <property type="component" value="Chromosome"/>
</dbReference>
<dbReference type="InterPro" id="IPR036388">
    <property type="entry name" value="WH-like_DNA-bd_sf"/>
</dbReference>
<protein>
    <submittedName>
        <fullName evidence="4">HTH-type transcriptional regulator MalT</fullName>
    </submittedName>
</protein>
<gene>
    <name evidence="4" type="primary">malT</name>
    <name evidence="4" type="ORF">PSAL_017770</name>
</gene>
<organism evidence="4 5">
    <name type="scientific">Pseudooceanicola algae</name>
    <dbReference type="NCBI Taxonomy" id="1537215"/>
    <lineage>
        <taxon>Bacteria</taxon>
        <taxon>Pseudomonadati</taxon>
        <taxon>Pseudomonadota</taxon>
        <taxon>Alphaproteobacteria</taxon>
        <taxon>Rhodobacterales</taxon>
        <taxon>Paracoccaceae</taxon>
        <taxon>Pseudooceanicola</taxon>
    </lineage>
</organism>
<dbReference type="EMBL" id="CP060436">
    <property type="protein sequence ID" value="QPM90538.1"/>
    <property type="molecule type" value="Genomic_DNA"/>
</dbReference>
<dbReference type="Gene3D" id="1.10.10.10">
    <property type="entry name" value="Winged helix-like DNA-binding domain superfamily/Winged helix DNA-binding domain"/>
    <property type="match status" value="1"/>
</dbReference>
<dbReference type="RefSeq" id="WP_119839063.1">
    <property type="nucleotide sequence ID" value="NZ_CP060436.1"/>
</dbReference>
<dbReference type="SUPFAM" id="SSF46894">
    <property type="entry name" value="C-terminal effector domain of the bipartite response regulators"/>
    <property type="match status" value="1"/>
</dbReference>
<dbReference type="CDD" id="cd06170">
    <property type="entry name" value="LuxR_C_like"/>
    <property type="match status" value="1"/>
</dbReference>
<accession>A0A418SHK7</accession>
<sequence>MTSPPALLRPLGRPLLVDRILRAAPGSTVFLRAPAGAGKSVLMHQAAERAGVTVCDLHHPRLSDVQDGWLFWDVPGSARTARLSAQVAETVEHLVIAHRPAQKITGLARRILHGGSGTVDADALGLSAAEIGTRLPAAVTRRLCREYAGWPAFLPLAAMRAPTAGPTPDTDTDLATSYVSETFLAQLSPGPTTRLSLWLEAPEPDPRQDPAQDWCDALPPFVLAAPDPQSDLFAALRRAVAARLEGFTNSGAVTEVARALEAAQRPLAAMELLLDHGHESHAAQVLERSRGLELIYDTNLEGFSHAVLRFSQEIIATNETVLFAITRTLMKQGEFQRVRHLVVKHLGSDYLDPLKVLSRGARFSFAARRFRLNMMISEDMMPSDAMMQRLGEFMADYPVGDEQKWAAFYNALLEFEVRRRNFRAAEAAAARALIYFRKMGGHPLLEFFIHLHLAVLHLTNGDARLARPAARDARSGLERVTHPVAQEYRMLRLIEAALAYEEGQPQRLVTFLQDEFNDFARAEIWPSLFHFAIRYASQVVMDQYPASIRPGFLDGLWLHVAERMNLLPTIQIRTATAYQNEGRISEAEVTLQALGTARNTPAEEMTPDGLYRLADRDDIGLAMARLRCSVQHPAPGPLVDRQIDALESNPKITLREAIALKIWRAHLARKRRDTAAARTHLQAAFTSASRLGCFGVLSEQRIFLAPLLREARIRNHLETRPDIRATLTIYTGSISSPNAKARAGGLTEREAQLLHLIAGGHPNKRIAQMLHIAEPTVKFHLSRLYAKLGASKRAEAIKTAHALGWL</sequence>
<name>A0A418SHK7_9RHOB</name>
<keyword evidence="5" id="KW-1185">Reference proteome</keyword>
<reference evidence="4 5" key="1">
    <citation type="submission" date="2020-08" db="EMBL/GenBank/DDBJ databases">
        <title>Genome sequence of Rhodobacteraceae bacterium Lw-13e.</title>
        <authorList>
            <person name="Poehlein A."/>
            <person name="Wolter L."/>
            <person name="Daniel R."/>
            <person name="Brinkhoff T."/>
        </authorList>
    </citation>
    <scope>NUCLEOTIDE SEQUENCE [LARGE SCALE GENOMIC DNA]</scope>
    <source>
        <strain evidence="4 5">Lw-13e</strain>
    </source>
</reference>
<evidence type="ECO:0000256" key="3">
    <source>
        <dbReference type="ARBA" id="ARBA00023163"/>
    </source>
</evidence>
<dbReference type="Pfam" id="PF00196">
    <property type="entry name" value="GerE"/>
    <property type="match status" value="1"/>
</dbReference>